<comment type="caution">
    <text evidence="1">The sequence shown here is derived from an EMBL/GenBank/DDBJ whole genome shotgun (WGS) entry which is preliminary data.</text>
</comment>
<evidence type="ECO:0000313" key="2">
    <source>
        <dbReference type="Proteomes" id="UP000309819"/>
    </source>
</evidence>
<evidence type="ECO:0000313" key="1">
    <source>
        <dbReference type="EMBL" id="TLP64640.1"/>
    </source>
</evidence>
<proteinExistence type="predicted"/>
<reference evidence="1 2" key="1">
    <citation type="submission" date="2019-05" db="EMBL/GenBank/DDBJ databases">
        <title>Pseudomonas sp. SC006 isolated from lettuce that can produce HBGAs.</title>
        <authorList>
            <person name="Wang D."/>
            <person name="Liao N."/>
            <person name="Liu D."/>
            <person name="Zhang Z."/>
            <person name="Zou S."/>
        </authorList>
    </citation>
    <scope>NUCLEOTIDE SEQUENCE [LARGE SCALE GENOMIC DNA]</scope>
    <source>
        <strain evidence="1 2">SC006</strain>
    </source>
</reference>
<dbReference type="Proteomes" id="UP000309819">
    <property type="component" value="Unassembled WGS sequence"/>
</dbReference>
<gene>
    <name evidence="1" type="ORF">FEM01_00225</name>
</gene>
<protein>
    <submittedName>
        <fullName evidence="1">Uncharacterized protein</fullName>
    </submittedName>
</protein>
<dbReference type="EMBL" id="VAUO01000001">
    <property type="protein sequence ID" value="TLP64640.1"/>
    <property type="molecule type" value="Genomic_DNA"/>
</dbReference>
<accession>A0A5R8ZFW0</accession>
<name>A0A5R8ZFW0_9PSED</name>
<dbReference type="RefSeq" id="WP_138217281.1">
    <property type="nucleotide sequence ID" value="NZ_VAUO01000001.1"/>
</dbReference>
<organism evidence="1 2">
    <name type="scientific">Pseudomonas mosselii</name>
    <dbReference type="NCBI Taxonomy" id="78327"/>
    <lineage>
        <taxon>Bacteria</taxon>
        <taxon>Pseudomonadati</taxon>
        <taxon>Pseudomonadota</taxon>
        <taxon>Gammaproteobacteria</taxon>
        <taxon>Pseudomonadales</taxon>
        <taxon>Pseudomonadaceae</taxon>
        <taxon>Pseudomonas</taxon>
    </lineage>
</organism>
<dbReference type="AlphaFoldDB" id="A0A5R8ZFW0"/>
<dbReference type="OrthoDB" id="9915740at2"/>
<keyword evidence="2" id="KW-1185">Reference proteome</keyword>
<sequence length="74" mass="8022">MTQVYSASLDTVVANGDPYVKTGQFLYDVPNCLPLNGPQVGERYMLIQNGKPQISVICTAQGMPGIQTASFREV</sequence>